<reference evidence="1 2" key="1">
    <citation type="submission" date="2020-08" db="EMBL/GenBank/DDBJ databases">
        <title>A Genomic Blueprint of the Chicken Gut Microbiome.</title>
        <authorList>
            <person name="Gilroy R."/>
            <person name="Ravi A."/>
            <person name="Getino M."/>
            <person name="Pursley I."/>
            <person name="Horton D.L."/>
            <person name="Alikhan N.-F."/>
            <person name="Baker D."/>
            <person name="Gharbi K."/>
            <person name="Hall N."/>
            <person name="Watson M."/>
            <person name="Adriaenssens E.M."/>
            <person name="Foster-Nyarko E."/>
            <person name="Jarju S."/>
            <person name="Secka A."/>
            <person name="Antonio M."/>
            <person name="Oren A."/>
            <person name="Chaudhuri R."/>
            <person name="La Ragione R.M."/>
            <person name="Hildebrand F."/>
            <person name="Pallen M.J."/>
        </authorList>
    </citation>
    <scope>NUCLEOTIDE SEQUENCE [LARGE SCALE GENOMIC DNA]</scope>
    <source>
        <strain evidence="1 2">Sa3CVN1</strain>
    </source>
</reference>
<gene>
    <name evidence="1" type="ORF">H9661_14570</name>
</gene>
<dbReference type="InterPro" id="IPR023823">
    <property type="entry name" value="CHP04066_peptide_maturation"/>
</dbReference>
<sequence length="372" mass="42705">MKERTIIYPYNIDFYPVLRHLNSLKSLDIAGVVSPKGWGLTGKDAGSVGGGENIGIMVESNFSNMLQSCDTVLFIESYNNLDFNSFVYPKMVEAISKGKNIISTLKIEDDIINKIEEKCEEEEVYFKSYNNLNENVKDIYIYKEEIKEISTPIIFVLGLCDRTNKFEIQLSIREEFIRKGYKVSQVGSKNYCEMFGFHSFPNFMYSKKFTESEKIKLFNEYIKQIEINENPDVIVIGIPGGISPINKFVTNKFGIFAYEVSQAVTPDVSILSLIYNSYSDKDIEFIKNSVKYKLGFEIDCLNIGNNAIDWAKLEETKLLNFITVDSNSVDKKKTLLKSRYNTIYNILNLKDAKELTEYFINMLSASEDVQYV</sequence>
<organism evidence="1 2">
    <name type="scientific">Clostridium cibarium</name>
    <dbReference type="NCBI Taxonomy" id="2762247"/>
    <lineage>
        <taxon>Bacteria</taxon>
        <taxon>Bacillati</taxon>
        <taxon>Bacillota</taxon>
        <taxon>Clostridia</taxon>
        <taxon>Eubacteriales</taxon>
        <taxon>Clostridiaceae</taxon>
        <taxon>Clostridium</taxon>
    </lineage>
</organism>
<dbReference type="RefSeq" id="WP_143318062.1">
    <property type="nucleotide sequence ID" value="NZ_JACSRA010000025.1"/>
</dbReference>
<keyword evidence="2" id="KW-1185">Reference proteome</keyword>
<dbReference type="InterPro" id="IPR027417">
    <property type="entry name" value="P-loop_NTPase"/>
</dbReference>
<evidence type="ECO:0000313" key="2">
    <source>
        <dbReference type="Proteomes" id="UP000627781"/>
    </source>
</evidence>
<comment type="caution">
    <text evidence="1">The sequence shown here is derived from an EMBL/GenBank/DDBJ whole genome shotgun (WGS) entry which is preliminary data.</text>
</comment>
<evidence type="ECO:0000313" key="1">
    <source>
        <dbReference type="EMBL" id="MBD7912580.1"/>
    </source>
</evidence>
<protein>
    <submittedName>
        <fullName evidence="1">TIGR04066 family peptide maturation system protein</fullName>
    </submittedName>
</protein>
<dbReference type="NCBIfam" id="TIGR04066">
    <property type="entry name" value="nat_prod_clost"/>
    <property type="match status" value="1"/>
</dbReference>
<proteinExistence type="predicted"/>
<dbReference type="EMBL" id="JACSRA010000025">
    <property type="protein sequence ID" value="MBD7912580.1"/>
    <property type="molecule type" value="Genomic_DNA"/>
</dbReference>
<dbReference type="Proteomes" id="UP000627781">
    <property type="component" value="Unassembled WGS sequence"/>
</dbReference>
<accession>A0ABR8PWR0</accession>
<dbReference type="Gene3D" id="3.40.50.300">
    <property type="entry name" value="P-loop containing nucleotide triphosphate hydrolases"/>
    <property type="match status" value="1"/>
</dbReference>
<name>A0ABR8PWR0_9CLOT</name>